<protein>
    <submittedName>
        <fullName evidence="6">Eukaryotic translation initiation factor 4 gamma</fullName>
    </submittedName>
</protein>
<feature type="compositionally biased region" description="Basic and acidic residues" evidence="4">
    <location>
        <begin position="641"/>
        <end position="732"/>
    </location>
</feature>
<feature type="compositionally biased region" description="Basic and acidic residues" evidence="4">
    <location>
        <begin position="1369"/>
        <end position="1387"/>
    </location>
</feature>
<evidence type="ECO:0000259" key="5">
    <source>
        <dbReference type="SMART" id="SM00543"/>
    </source>
</evidence>
<dbReference type="Gene3D" id="1.25.40.180">
    <property type="match status" value="1"/>
</dbReference>
<evidence type="ECO:0000256" key="3">
    <source>
        <dbReference type="ARBA" id="ARBA00022917"/>
    </source>
</evidence>
<feature type="compositionally biased region" description="Low complexity" evidence="4">
    <location>
        <begin position="1518"/>
        <end position="1531"/>
    </location>
</feature>
<reference evidence="6 7" key="1">
    <citation type="submission" date="2023-01" db="EMBL/GenBank/DDBJ databases">
        <title>Analysis of 21 Apiospora genomes using comparative genomics revels a genus with tremendous synthesis potential of carbohydrate active enzymes and secondary metabolites.</title>
        <authorList>
            <person name="Sorensen T."/>
        </authorList>
    </citation>
    <scope>NUCLEOTIDE SEQUENCE [LARGE SCALE GENOMIC DNA]</scope>
    <source>
        <strain evidence="6 7">CBS 83171</strain>
    </source>
</reference>
<dbReference type="GO" id="GO:0003743">
    <property type="term" value="F:translation initiation factor activity"/>
    <property type="evidence" value="ECO:0007669"/>
    <property type="project" value="UniProtKB-KW"/>
</dbReference>
<feature type="region of interest" description="Disordered" evidence="4">
    <location>
        <begin position="1447"/>
        <end position="1539"/>
    </location>
</feature>
<keyword evidence="7" id="KW-1185">Reference proteome</keyword>
<dbReference type="InterPro" id="IPR003890">
    <property type="entry name" value="MIF4G-like_typ-3"/>
</dbReference>
<keyword evidence="3" id="KW-0648">Protein biosynthesis</keyword>
<dbReference type="Pfam" id="PF12152">
    <property type="entry name" value="eIF_4G1"/>
    <property type="match status" value="1"/>
</dbReference>
<feature type="compositionally biased region" description="Polar residues" evidence="4">
    <location>
        <begin position="212"/>
        <end position="225"/>
    </location>
</feature>
<keyword evidence="2 6" id="KW-0396">Initiation factor</keyword>
<feature type="compositionally biased region" description="Polar residues" evidence="4">
    <location>
        <begin position="355"/>
        <end position="369"/>
    </location>
</feature>
<dbReference type="SUPFAM" id="SSF48371">
    <property type="entry name" value="ARM repeat"/>
    <property type="match status" value="1"/>
</dbReference>
<feature type="compositionally biased region" description="Low complexity" evidence="4">
    <location>
        <begin position="602"/>
        <end position="611"/>
    </location>
</feature>
<feature type="compositionally biased region" description="Low complexity" evidence="4">
    <location>
        <begin position="297"/>
        <end position="321"/>
    </location>
</feature>
<dbReference type="EMBL" id="JAQQWM010000001">
    <property type="protein sequence ID" value="KAK8081495.1"/>
    <property type="molecule type" value="Genomic_DNA"/>
</dbReference>
<feature type="compositionally biased region" description="Polar residues" evidence="4">
    <location>
        <begin position="628"/>
        <end position="639"/>
    </location>
</feature>
<evidence type="ECO:0000313" key="6">
    <source>
        <dbReference type="EMBL" id="KAK8081495.1"/>
    </source>
</evidence>
<dbReference type="Proteomes" id="UP001446871">
    <property type="component" value="Unassembled WGS sequence"/>
</dbReference>
<feature type="compositionally biased region" description="Basic and acidic residues" evidence="4">
    <location>
        <begin position="742"/>
        <end position="781"/>
    </location>
</feature>
<dbReference type="SMART" id="SM00543">
    <property type="entry name" value="MIF4G"/>
    <property type="match status" value="1"/>
</dbReference>
<feature type="compositionally biased region" description="Polar residues" evidence="4">
    <location>
        <begin position="1450"/>
        <end position="1469"/>
    </location>
</feature>
<dbReference type="Gene3D" id="1.20.970.30">
    <property type="entry name" value="eIF4G, eIF4E-binding domain"/>
    <property type="match status" value="1"/>
</dbReference>
<feature type="compositionally biased region" description="Polar residues" evidence="4">
    <location>
        <begin position="53"/>
        <end position="74"/>
    </location>
</feature>
<feature type="compositionally biased region" description="Basic and acidic residues" evidence="4">
    <location>
        <begin position="787"/>
        <end position="815"/>
    </location>
</feature>
<feature type="region of interest" description="Disordered" evidence="4">
    <location>
        <begin position="1048"/>
        <end position="1080"/>
    </location>
</feature>
<name>A0ABR1WDC2_9PEZI</name>
<organism evidence="6 7">
    <name type="scientific">Apiospora saccharicola</name>
    <dbReference type="NCBI Taxonomy" id="335842"/>
    <lineage>
        <taxon>Eukaryota</taxon>
        <taxon>Fungi</taxon>
        <taxon>Dikarya</taxon>
        <taxon>Ascomycota</taxon>
        <taxon>Pezizomycotina</taxon>
        <taxon>Sordariomycetes</taxon>
        <taxon>Xylariomycetidae</taxon>
        <taxon>Amphisphaeriales</taxon>
        <taxon>Apiosporaceae</taxon>
        <taxon>Apiospora</taxon>
    </lineage>
</organism>
<feature type="region of interest" description="Disordered" evidence="4">
    <location>
        <begin position="591"/>
        <end position="890"/>
    </location>
</feature>
<dbReference type="InterPro" id="IPR016024">
    <property type="entry name" value="ARM-type_fold"/>
</dbReference>
<feature type="region of interest" description="Disordered" evidence="4">
    <location>
        <begin position="491"/>
        <end position="572"/>
    </location>
</feature>
<dbReference type="InterPro" id="IPR022745">
    <property type="entry name" value="eIF4G1_eIF4E-bd"/>
</dbReference>
<feature type="compositionally biased region" description="Low complexity" evidence="4">
    <location>
        <begin position="1388"/>
        <end position="1399"/>
    </location>
</feature>
<evidence type="ECO:0000256" key="1">
    <source>
        <dbReference type="ARBA" id="ARBA00005775"/>
    </source>
</evidence>
<feature type="compositionally biased region" description="Polar residues" evidence="4">
    <location>
        <begin position="100"/>
        <end position="117"/>
    </location>
</feature>
<feature type="region of interest" description="Disordered" evidence="4">
    <location>
        <begin position="966"/>
        <end position="1030"/>
    </location>
</feature>
<accession>A0ABR1WDC2</accession>
<proteinExistence type="inferred from homology"/>
<evidence type="ECO:0000313" key="7">
    <source>
        <dbReference type="Proteomes" id="UP001446871"/>
    </source>
</evidence>
<feature type="compositionally biased region" description="Polar residues" evidence="4">
    <location>
        <begin position="1484"/>
        <end position="1503"/>
    </location>
</feature>
<comment type="caution">
    <text evidence="6">The sequence shown here is derived from an EMBL/GenBank/DDBJ whole genome shotgun (WGS) entry which is preliminary data.</text>
</comment>
<dbReference type="InterPro" id="IPR036211">
    <property type="entry name" value="eIF4G_eIF4E-bd_sf"/>
</dbReference>
<feature type="compositionally biased region" description="Polar residues" evidence="4">
    <location>
        <begin position="1423"/>
        <end position="1434"/>
    </location>
</feature>
<feature type="compositionally biased region" description="Polar residues" evidence="4">
    <location>
        <begin position="281"/>
        <end position="296"/>
    </location>
</feature>
<dbReference type="PANTHER" id="PTHR23253:SF9">
    <property type="entry name" value="EUKARYOTIC TRANSLATION INITIATION FACTOR 4 GAMMA 2"/>
    <property type="match status" value="1"/>
</dbReference>
<dbReference type="PANTHER" id="PTHR23253">
    <property type="entry name" value="EUKARYOTIC TRANSLATION INITIATION FACTOR 4 GAMMA"/>
    <property type="match status" value="1"/>
</dbReference>
<dbReference type="Pfam" id="PF02854">
    <property type="entry name" value="MIF4G"/>
    <property type="match status" value="1"/>
</dbReference>
<evidence type="ECO:0000256" key="2">
    <source>
        <dbReference type="ARBA" id="ARBA00022540"/>
    </source>
</evidence>
<dbReference type="SUPFAM" id="SSF101489">
    <property type="entry name" value="Eukaryotic initiation factor 4f subunit eIF4g, eIF4e-binding domain"/>
    <property type="match status" value="1"/>
</dbReference>
<feature type="region of interest" description="Disordered" evidence="4">
    <location>
        <begin position="1369"/>
        <end position="1434"/>
    </location>
</feature>
<gene>
    <name evidence="6" type="ORF">PG996_000276</name>
</gene>
<feature type="compositionally biased region" description="Low complexity" evidence="4">
    <location>
        <begin position="537"/>
        <end position="557"/>
    </location>
</feature>
<feature type="domain" description="MIF4G" evidence="5">
    <location>
        <begin position="1125"/>
        <end position="1367"/>
    </location>
</feature>
<sequence>MTSTGNQQAPVPAPTNATTSAPSYASAAGAAKKTPLVAQGSAQQQPVVAGGSAPQQHAKSNSVSPVNGRPNSTIMPAVPKVTGPAVAHGSLNGESHSRKPSVTMTAPNGPSNPNGKNMPQFGFPASPAVPHTAPAQAGASAPIPIPGRDPRVTSPQHSPSPIPQPSASGGRPPANSTATVNFGSFDGRGETHGRRPSASHSAAGQNAHARNESSQSMASDPSNQGGPPDAVASNKEVVDEVAQPQMGYPPNNQHYRGQPPHGRGGMNPNFQGRPASFAGTPPQTHASPNIRHSTPNGGMQPPMGSPYGYYGPPVMGPGMQQVHIPSQSLFDHTSFKPGKQRNNQRGGREGEKYSHTSNQRNRSGSVHDNMSQERNGKSKHKKNKRVDNRFAPNDMMWDRSRGQFPTERGERIDMQQPFPPEHPPMIPLPMPTSHYPHRLNRGEKLDLSPESGNFEHLLTECNKTQYPQYPPFDPMRQGNMPPAGYGMPYNPMMHGQPHSPAPNYQTPYGAPGQYNPGAAPMTRSSSQVSEHRPASSTGQPQMQGTPQPIPAQAKQPAVVSSPQFARPPKKSAAIVIKNANGEAVDLSTFKAPASPAPSIQQSKTPPVVASTPTPPPKSVTPAAHTRSDSATTTKTSAEVQNEFKEKIARQMAKDQSDAKATEDAKAAEEAKAAKDKSDAEEKVKQEEEKKAAEQKAQEEAKAKEEADAKAKSDAEAAAKAKEAEEKEKEKAPAAETEEEEMERMIREMEEEDARREAANAEYEKKKAAEREAKKISDEANKKVIAAENDRKMKEAEAEAERLEEEKERKRKEAENSGKTVSMADALAGKMQDLSVADKEESTGKPSHLTISDKPTAVAGGKPSPGERKGVKPPPLNLKTQGSVEPPQPSAALQSLKTAKLLNPAQLLALNYPAGINGLNSPNPALNSAVSKKGTNFKYDPNFLLQFKTVFTETPSMEFHQQVKTLIGDNDGRSGSGSARTPAAGRQNSRNSSGFPGMGNFASATGPRTLPPGTTSEDRMRMSAGQMARPSMGGAAIPSMGGFGRALTWLGPTPPRTGSRSTRGASKRDPYQGKNDAQSAKNMPLTAGMKLEPIQVTQNGWKPTSIGQKQAVAAPTNGPMDPAMVQRKVKSALNKMTPENFDRVSGSILEIAGQSKDETDGRTLRQVIQLTFEKATDEAHWASMYAKFCKRMLESMSAEIRDENIMDKNGQVVSGGALFRKYLLNRCQEEFERGWKTQLPQAKDGADKKAQEAVMLSDEYYIAAAAKRRGLGLVQFIGELYKLAMLTERIMHECVRKLVDYSGVPDEAEVESLSKLLKTIGGNLDASEKGRLMMDAYFQRIQSMADMPELNSRLKFMLMDVIDLRRQGWHSKEQNKGPKTLDEVRAEAEAAAAQKAAENARTSHRGGPGQRSQMGRGDARQFSGGYQAQQNQNTVGMDDLRRLKGAAGRTASGNVTLGPTSMFSSRSNSGRRMPGSALSRGNEDSAASSRTGTPPTREASNNAYSLLANLGEDHPASPPSTAASPALAKATPDTGASAKE</sequence>
<evidence type="ECO:0000256" key="4">
    <source>
        <dbReference type="SAM" id="MobiDB-lite"/>
    </source>
</evidence>
<feature type="region of interest" description="Disordered" evidence="4">
    <location>
        <begin position="1"/>
        <end position="388"/>
    </location>
</feature>
<feature type="compositionally biased region" description="Low complexity" evidence="4">
    <location>
        <begin position="14"/>
        <end position="31"/>
    </location>
</feature>
<comment type="similarity">
    <text evidence="1">Belongs to the eukaryotic initiation factor 4G family.</text>
</comment>